<dbReference type="Proteomes" id="UP000308600">
    <property type="component" value="Unassembled WGS sequence"/>
</dbReference>
<evidence type="ECO:0000313" key="1">
    <source>
        <dbReference type="EMBL" id="TFK70389.1"/>
    </source>
</evidence>
<sequence>MKRRASSAALVEYASSDEEQENSAQDTVELDKTHVESKKAEKPQKKRRTLPPLSQTFVPPAPIDDPTKHQGRIRTTPHVEGQWCAHIYVCIPIRHSSSLRTFLLDVLKDAREAVPSLQSFVAEEETSSGNELHISLSRPIYLRSHQREDLKKAVAGLARTSRPFKISFAVFCELINDEKTRTFLAMEIGAGHHELRTLVDALKPTLRAIRQREFYDNPRFHASLAWALLDKPSTSIPIERSTIPGLPKTLIPQLNESHGKRLSSIQIGTMDVEQINIKIGKDVTAWRFVG</sequence>
<proteinExistence type="predicted"/>
<reference evidence="1 2" key="1">
    <citation type="journal article" date="2019" name="Nat. Ecol. Evol.">
        <title>Megaphylogeny resolves global patterns of mushroom evolution.</title>
        <authorList>
            <person name="Varga T."/>
            <person name="Krizsan K."/>
            <person name="Foldi C."/>
            <person name="Dima B."/>
            <person name="Sanchez-Garcia M."/>
            <person name="Sanchez-Ramirez S."/>
            <person name="Szollosi G.J."/>
            <person name="Szarkandi J.G."/>
            <person name="Papp V."/>
            <person name="Albert L."/>
            <person name="Andreopoulos W."/>
            <person name="Angelini C."/>
            <person name="Antonin V."/>
            <person name="Barry K.W."/>
            <person name="Bougher N.L."/>
            <person name="Buchanan P."/>
            <person name="Buyck B."/>
            <person name="Bense V."/>
            <person name="Catcheside P."/>
            <person name="Chovatia M."/>
            <person name="Cooper J."/>
            <person name="Damon W."/>
            <person name="Desjardin D."/>
            <person name="Finy P."/>
            <person name="Geml J."/>
            <person name="Haridas S."/>
            <person name="Hughes K."/>
            <person name="Justo A."/>
            <person name="Karasinski D."/>
            <person name="Kautmanova I."/>
            <person name="Kiss B."/>
            <person name="Kocsube S."/>
            <person name="Kotiranta H."/>
            <person name="LaButti K.M."/>
            <person name="Lechner B.E."/>
            <person name="Liimatainen K."/>
            <person name="Lipzen A."/>
            <person name="Lukacs Z."/>
            <person name="Mihaltcheva S."/>
            <person name="Morgado L.N."/>
            <person name="Niskanen T."/>
            <person name="Noordeloos M.E."/>
            <person name="Ohm R.A."/>
            <person name="Ortiz-Santana B."/>
            <person name="Ovrebo C."/>
            <person name="Racz N."/>
            <person name="Riley R."/>
            <person name="Savchenko A."/>
            <person name="Shiryaev A."/>
            <person name="Soop K."/>
            <person name="Spirin V."/>
            <person name="Szebenyi C."/>
            <person name="Tomsovsky M."/>
            <person name="Tulloss R.E."/>
            <person name="Uehling J."/>
            <person name="Grigoriev I.V."/>
            <person name="Vagvolgyi C."/>
            <person name="Papp T."/>
            <person name="Martin F.M."/>
            <person name="Miettinen O."/>
            <person name="Hibbett D.S."/>
            <person name="Nagy L.G."/>
        </authorList>
    </citation>
    <scope>NUCLEOTIDE SEQUENCE [LARGE SCALE GENOMIC DNA]</scope>
    <source>
        <strain evidence="1 2">NL-1719</strain>
    </source>
</reference>
<dbReference type="EMBL" id="ML208314">
    <property type="protein sequence ID" value="TFK70389.1"/>
    <property type="molecule type" value="Genomic_DNA"/>
</dbReference>
<accession>A0ACD3AXG5</accession>
<organism evidence="1 2">
    <name type="scientific">Pluteus cervinus</name>
    <dbReference type="NCBI Taxonomy" id="181527"/>
    <lineage>
        <taxon>Eukaryota</taxon>
        <taxon>Fungi</taxon>
        <taxon>Dikarya</taxon>
        <taxon>Basidiomycota</taxon>
        <taxon>Agaricomycotina</taxon>
        <taxon>Agaricomycetes</taxon>
        <taxon>Agaricomycetidae</taxon>
        <taxon>Agaricales</taxon>
        <taxon>Pluteineae</taxon>
        <taxon>Pluteaceae</taxon>
        <taxon>Pluteus</taxon>
    </lineage>
</organism>
<name>A0ACD3AXG5_9AGAR</name>
<keyword evidence="2" id="KW-1185">Reference proteome</keyword>
<evidence type="ECO:0000313" key="2">
    <source>
        <dbReference type="Proteomes" id="UP000308600"/>
    </source>
</evidence>
<gene>
    <name evidence="1" type="ORF">BDN72DRAFT_870338</name>
</gene>
<protein>
    <submittedName>
        <fullName evidence="1">Uncharacterized protein</fullName>
    </submittedName>
</protein>